<dbReference type="GO" id="GO:0003676">
    <property type="term" value="F:nucleic acid binding"/>
    <property type="evidence" value="ECO:0007669"/>
    <property type="project" value="InterPro"/>
</dbReference>
<dbReference type="PANTHER" id="PTHR35046:SF9">
    <property type="entry name" value="RNA-DIRECTED DNA POLYMERASE"/>
    <property type="match status" value="1"/>
</dbReference>
<evidence type="ECO:0000313" key="2">
    <source>
        <dbReference type="Proteomes" id="UP000257109"/>
    </source>
</evidence>
<sequence>MILRKFRISLLHTKGQSLRLILMGILRWHVSLFSIRQMMPQTLHGFPRSIVSPRSLLGTKLLFSTTCHPQIDGLTKIINHKLSTLLCAMIKKYLKYWEESLPHVEFVYNRVVNSTTSHSPFEVVYGFNLLTYLDMISLSMNKQVHQDGKKKAKYVRQLHEKGSNKLRRKLDNMPTKPIEGARKYLLGLIIGFESI</sequence>
<feature type="non-terminal residue" evidence="1">
    <location>
        <position position="1"/>
    </location>
</feature>
<keyword evidence="2" id="KW-1185">Reference proteome</keyword>
<dbReference type="Proteomes" id="UP000257109">
    <property type="component" value="Unassembled WGS sequence"/>
</dbReference>
<gene>
    <name evidence="1" type="ORF">CR513_38637</name>
</gene>
<dbReference type="InterPro" id="IPR012337">
    <property type="entry name" value="RNaseH-like_sf"/>
</dbReference>
<dbReference type="OrthoDB" id="1935586at2759"/>
<protein>
    <submittedName>
        <fullName evidence="1">Uncharacterized protein</fullName>
    </submittedName>
</protein>
<dbReference type="SUPFAM" id="SSF53098">
    <property type="entry name" value="Ribonuclease H-like"/>
    <property type="match status" value="1"/>
</dbReference>
<evidence type="ECO:0000313" key="1">
    <source>
        <dbReference type="EMBL" id="RDX80772.1"/>
    </source>
</evidence>
<dbReference type="AlphaFoldDB" id="A0A371FR82"/>
<comment type="caution">
    <text evidence="1">The sequence shown here is derived from an EMBL/GenBank/DDBJ whole genome shotgun (WGS) entry which is preliminary data.</text>
</comment>
<dbReference type="InterPro" id="IPR036397">
    <property type="entry name" value="RNaseH_sf"/>
</dbReference>
<dbReference type="PANTHER" id="PTHR35046">
    <property type="entry name" value="ZINC KNUCKLE (CCHC-TYPE) FAMILY PROTEIN"/>
    <property type="match status" value="1"/>
</dbReference>
<name>A0A371FR82_MUCPR</name>
<reference evidence="1" key="1">
    <citation type="submission" date="2018-05" db="EMBL/GenBank/DDBJ databases">
        <title>Draft genome of Mucuna pruriens seed.</title>
        <authorList>
            <person name="Nnadi N.E."/>
            <person name="Vos R."/>
            <person name="Hasami M.H."/>
            <person name="Devisetty U.K."/>
            <person name="Aguiy J.C."/>
        </authorList>
    </citation>
    <scope>NUCLEOTIDE SEQUENCE [LARGE SCALE GENOMIC DNA]</scope>
    <source>
        <strain evidence="1">JCA_2017</strain>
    </source>
</reference>
<dbReference type="EMBL" id="QJKJ01008107">
    <property type="protein sequence ID" value="RDX80772.1"/>
    <property type="molecule type" value="Genomic_DNA"/>
</dbReference>
<proteinExistence type="predicted"/>
<dbReference type="Gene3D" id="3.30.420.10">
    <property type="entry name" value="Ribonuclease H-like superfamily/Ribonuclease H"/>
    <property type="match status" value="1"/>
</dbReference>
<organism evidence="1 2">
    <name type="scientific">Mucuna pruriens</name>
    <name type="common">Velvet bean</name>
    <name type="synonym">Dolichos pruriens</name>
    <dbReference type="NCBI Taxonomy" id="157652"/>
    <lineage>
        <taxon>Eukaryota</taxon>
        <taxon>Viridiplantae</taxon>
        <taxon>Streptophyta</taxon>
        <taxon>Embryophyta</taxon>
        <taxon>Tracheophyta</taxon>
        <taxon>Spermatophyta</taxon>
        <taxon>Magnoliopsida</taxon>
        <taxon>eudicotyledons</taxon>
        <taxon>Gunneridae</taxon>
        <taxon>Pentapetalae</taxon>
        <taxon>rosids</taxon>
        <taxon>fabids</taxon>
        <taxon>Fabales</taxon>
        <taxon>Fabaceae</taxon>
        <taxon>Papilionoideae</taxon>
        <taxon>50 kb inversion clade</taxon>
        <taxon>NPAAA clade</taxon>
        <taxon>indigoferoid/millettioid clade</taxon>
        <taxon>Phaseoleae</taxon>
        <taxon>Mucuna</taxon>
    </lineage>
</organism>
<accession>A0A371FR82</accession>